<reference evidence="1" key="1">
    <citation type="submission" date="2020-04" db="EMBL/GenBank/DDBJ databases">
        <authorList>
            <person name="Chiriac C."/>
            <person name="Salcher M."/>
            <person name="Ghai R."/>
            <person name="Kavagutti S V."/>
        </authorList>
    </citation>
    <scope>NUCLEOTIDE SEQUENCE</scope>
</reference>
<organism evidence="1">
    <name type="scientific">uncultured Caudovirales phage</name>
    <dbReference type="NCBI Taxonomy" id="2100421"/>
    <lineage>
        <taxon>Viruses</taxon>
        <taxon>Duplodnaviria</taxon>
        <taxon>Heunggongvirae</taxon>
        <taxon>Uroviricota</taxon>
        <taxon>Caudoviricetes</taxon>
        <taxon>Peduoviridae</taxon>
        <taxon>Maltschvirus</taxon>
        <taxon>Maltschvirus maltsch</taxon>
    </lineage>
</organism>
<sequence length="60" mass="6827">MKTKVTYNGLKTYANLEYNATIEYDLEAIIQSMALRGIKSKKKTASALKGLIRVKYSQLR</sequence>
<name>A0A6J5N0E2_9CAUD</name>
<accession>A0A6J5N0E2</accession>
<dbReference type="EMBL" id="LR796592">
    <property type="protein sequence ID" value="CAB4153045.1"/>
    <property type="molecule type" value="Genomic_DNA"/>
</dbReference>
<gene>
    <name evidence="1" type="ORF">UFOVP605_37</name>
</gene>
<protein>
    <submittedName>
        <fullName evidence="1">Uncharacterized protein</fullName>
    </submittedName>
</protein>
<proteinExistence type="predicted"/>
<evidence type="ECO:0000313" key="1">
    <source>
        <dbReference type="EMBL" id="CAB4153045.1"/>
    </source>
</evidence>